<comment type="caution">
    <text evidence="2">The sequence shown here is derived from an EMBL/GenBank/DDBJ whole genome shotgun (WGS) entry which is preliminary data.</text>
</comment>
<feature type="compositionally biased region" description="Basic and acidic residues" evidence="1">
    <location>
        <begin position="51"/>
        <end position="65"/>
    </location>
</feature>
<dbReference type="EMBL" id="JAUPFM010000003">
    <property type="protein sequence ID" value="KAK2855787.1"/>
    <property type="molecule type" value="Genomic_DNA"/>
</dbReference>
<dbReference type="AlphaFoldDB" id="A0AA88NF24"/>
<protein>
    <submittedName>
        <fullName evidence="2">Uncharacterized protein</fullName>
    </submittedName>
</protein>
<sequence>MGEESPRLSTASISSNERAPSATPSDSSTLLSSDRRPASLISTLSSGSTSSRDDALPLSSDKDIHINLSPTGGEADDEGLRPRPHRRGGFIHNNNKG</sequence>
<gene>
    <name evidence="2" type="ORF">Q5P01_004522</name>
</gene>
<proteinExistence type="predicted"/>
<accession>A0AA88NF24</accession>
<feature type="compositionally biased region" description="Polar residues" evidence="1">
    <location>
        <begin position="7"/>
        <end position="17"/>
    </location>
</feature>
<evidence type="ECO:0000313" key="3">
    <source>
        <dbReference type="Proteomes" id="UP001187415"/>
    </source>
</evidence>
<reference evidence="2" key="1">
    <citation type="submission" date="2023-07" db="EMBL/GenBank/DDBJ databases">
        <title>Chromosome-level Genome Assembly of Striped Snakehead (Channa striata).</title>
        <authorList>
            <person name="Liu H."/>
        </authorList>
    </citation>
    <scope>NUCLEOTIDE SEQUENCE</scope>
    <source>
        <strain evidence="2">Gz</strain>
        <tissue evidence="2">Muscle</tissue>
    </source>
</reference>
<feature type="region of interest" description="Disordered" evidence="1">
    <location>
        <begin position="1"/>
        <end position="97"/>
    </location>
</feature>
<keyword evidence="3" id="KW-1185">Reference proteome</keyword>
<evidence type="ECO:0000256" key="1">
    <source>
        <dbReference type="SAM" id="MobiDB-lite"/>
    </source>
</evidence>
<name>A0AA88NF24_CHASR</name>
<feature type="compositionally biased region" description="Low complexity" evidence="1">
    <location>
        <begin position="39"/>
        <end position="50"/>
    </location>
</feature>
<feature type="compositionally biased region" description="Low complexity" evidence="1">
    <location>
        <begin position="18"/>
        <end position="32"/>
    </location>
</feature>
<organism evidence="2 3">
    <name type="scientific">Channa striata</name>
    <name type="common">Snakehead murrel</name>
    <name type="synonym">Ophicephalus striatus</name>
    <dbReference type="NCBI Taxonomy" id="64152"/>
    <lineage>
        <taxon>Eukaryota</taxon>
        <taxon>Metazoa</taxon>
        <taxon>Chordata</taxon>
        <taxon>Craniata</taxon>
        <taxon>Vertebrata</taxon>
        <taxon>Euteleostomi</taxon>
        <taxon>Actinopterygii</taxon>
        <taxon>Neopterygii</taxon>
        <taxon>Teleostei</taxon>
        <taxon>Neoteleostei</taxon>
        <taxon>Acanthomorphata</taxon>
        <taxon>Anabantaria</taxon>
        <taxon>Anabantiformes</taxon>
        <taxon>Channoidei</taxon>
        <taxon>Channidae</taxon>
        <taxon>Channa</taxon>
    </lineage>
</organism>
<evidence type="ECO:0000313" key="2">
    <source>
        <dbReference type="EMBL" id="KAK2855787.1"/>
    </source>
</evidence>
<dbReference type="Proteomes" id="UP001187415">
    <property type="component" value="Unassembled WGS sequence"/>
</dbReference>